<accession>A0A143PWT2</accession>
<feature type="transmembrane region" description="Helical" evidence="5">
    <location>
        <begin position="140"/>
        <end position="161"/>
    </location>
</feature>
<dbReference type="InterPro" id="IPR019734">
    <property type="entry name" value="TPR_rpt"/>
</dbReference>
<keyword evidence="7" id="KW-0449">Lipoprotein</keyword>
<keyword evidence="5" id="KW-1133">Transmembrane helix</keyword>
<dbReference type="SUPFAM" id="SSF48695">
    <property type="entry name" value="Multiheme cytochromes"/>
    <property type="match status" value="1"/>
</dbReference>
<feature type="compositionally biased region" description="Basic and acidic residues" evidence="4">
    <location>
        <begin position="916"/>
        <end position="936"/>
    </location>
</feature>
<dbReference type="OrthoDB" id="9814800at2"/>
<evidence type="ECO:0000256" key="1">
    <source>
        <dbReference type="ARBA" id="ARBA00022737"/>
    </source>
</evidence>
<dbReference type="Pfam" id="PF14559">
    <property type="entry name" value="TPR_19"/>
    <property type="match status" value="1"/>
</dbReference>
<keyword evidence="5" id="KW-0812">Transmembrane</keyword>
<evidence type="ECO:0000313" key="7">
    <source>
        <dbReference type="EMBL" id="AMY12249.1"/>
    </source>
</evidence>
<keyword evidence="2 3" id="KW-0802">TPR repeat</keyword>
<feature type="repeat" description="TPR" evidence="3">
    <location>
        <begin position="807"/>
        <end position="840"/>
    </location>
</feature>
<feature type="repeat" description="TPR" evidence="3">
    <location>
        <begin position="841"/>
        <end position="874"/>
    </location>
</feature>
<feature type="domain" description="Cytochrome c-552/4" evidence="6">
    <location>
        <begin position="214"/>
        <end position="296"/>
    </location>
</feature>
<dbReference type="RefSeq" id="WP_110173720.1">
    <property type="nucleotide sequence ID" value="NZ_CP015136.1"/>
</dbReference>
<evidence type="ECO:0000259" key="6">
    <source>
        <dbReference type="Pfam" id="PF13435"/>
    </source>
</evidence>
<dbReference type="Gene3D" id="1.25.40.10">
    <property type="entry name" value="Tetratricopeptide repeat domain"/>
    <property type="match status" value="1"/>
</dbReference>
<dbReference type="PROSITE" id="PS50005">
    <property type="entry name" value="TPR"/>
    <property type="match status" value="3"/>
</dbReference>
<reference evidence="7 8" key="1">
    <citation type="journal article" date="2016" name="Genome Announc.">
        <title>First Complete Genome Sequence of a Subdivision 6 Acidobacterium Strain.</title>
        <authorList>
            <person name="Huang S."/>
            <person name="Vieira S."/>
            <person name="Bunk B."/>
            <person name="Riedel T."/>
            <person name="Sproer C."/>
            <person name="Overmann J."/>
        </authorList>
    </citation>
    <scope>NUCLEOTIDE SEQUENCE [LARGE SCALE GENOMIC DNA]</scope>
    <source>
        <strain evidence="8">DSM 100886 HEG_-6_39</strain>
    </source>
</reference>
<feature type="transmembrane region" description="Helical" evidence="5">
    <location>
        <begin position="71"/>
        <end position="91"/>
    </location>
</feature>
<dbReference type="Proteomes" id="UP000076079">
    <property type="component" value="Chromosome"/>
</dbReference>
<feature type="compositionally biased region" description="Polar residues" evidence="4">
    <location>
        <begin position="965"/>
        <end position="978"/>
    </location>
</feature>
<dbReference type="PANTHER" id="PTHR44858">
    <property type="entry name" value="TETRATRICOPEPTIDE REPEAT PROTEIN 6"/>
    <property type="match status" value="1"/>
</dbReference>
<gene>
    <name evidence="7" type="ORF">LuPra_05522</name>
</gene>
<dbReference type="STRING" id="1855912.LuPra_05522"/>
<evidence type="ECO:0000313" key="8">
    <source>
        <dbReference type="Proteomes" id="UP000076079"/>
    </source>
</evidence>
<dbReference type="SUPFAM" id="SSF48452">
    <property type="entry name" value="TPR-like"/>
    <property type="match status" value="1"/>
</dbReference>
<dbReference type="EMBL" id="CP015136">
    <property type="protein sequence ID" value="AMY12249.1"/>
    <property type="molecule type" value="Genomic_DNA"/>
</dbReference>
<feature type="region of interest" description="Disordered" evidence="4">
    <location>
        <begin position="915"/>
        <end position="978"/>
    </location>
</feature>
<evidence type="ECO:0000256" key="2">
    <source>
        <dbReference type="ARBA" id="ARBA00022803"/>
    </source>
</evidence>
<reference evidence="8" key="2">
    <citation type="submission" date="2016-04" db="EMBL/GenBank/DDBJ databases">
        <title>First Complete Genome Sequence of a Subdivision 6 Acidobacterium.</title>
        <authorList>
            <person name="Huang S."/>
            <person name="Vieira S."/>
            <person name="Bunk B."/>
            <person name="Riedel T."/>
            <person name="Sproeer C."/>
            <person name="Overmann J."/>
        </authorList>
    </citation>
    <scope>NUCLEOTIDE SEQUENCE [LARGE SCALE GENOMIC DNA]</scope>
    <source>
        <strain evidence="8">DSM 100886 HEG_-6_39</strain>
    </source>
</reference>
<feature type="repeat" description="TPR" evidence="3">
    <location>
        <begin position="773"/>
        <end position="806"/>
    </location>
</feature>
<name>A0A143PWT2_LUTPR</name>
<dbReference type="Gene3D" id="1.10.1130.10">
    <property type="entry name" value="Flavocytochrome C3, Chain A"/>
    <property type="match status" value="1"/>
</dbReference>
<dbReference type="KEGG" id="abac:LuPra_05522"/>
<evidence type="ECO:0000256" key="4">
    <source>
        <dbReference type="SAM" id="MobiDB-lite"/>
    </source>
</evidence>
<dbReference type="InterPro" id="IPR036280">
    <property type="entry name" value="Multihaem_cyt_sf"/>
</dbReference>
<evidence type="ECO:0000256" key="3">
    <source>
        <dbReference type="PROSITE-ProRule" id="PRU00339"/>
    </source>
</evidence>
<keyword evidence="8" id="KW-1185">Reference proteome</keyword>
<evidence type="ECO:0000256" key="5">
    <source>
        <dbReference type="SAM" id="Phobius"/>
    </source>
</evidence>
<feature type="transmembrane region" description="Helical" evidence="5">
    <location>
        <begin position="97"/>
        <end position="119"/>
    </location>
</feature>
<dbReference type="PANTHER" id="PTHR44858:SF1">
    <property type="entry name" value="UDP-N-ACETYLGLUCOSAMINE--PEPTIDE N-ACETYLGLUCOSAMINYLTRANSFERASE SPINDLY-RELATED"/>
    <property type="match status" value="1"/>
</dbReference>
<feature type="transmembrane region" description="Helical" evidence="5">
    <location>
        <begin position="37"/>
        <end position="59"/>
    </location>
</feature>
<dbReference type="SMART" id="SM00028">
    <property type="entry name" value="TPR"/>
    <property type="match status" value="4"/>
</dbReference>
<dbReference type="Pfam" id="PF13432">
    <property type="entry name" value="TPR_16"/>
    <property type="match status" value="1"/>
</dbReference>
<organism evidence="7 8">
    <name type="scientific">Luteitalea pratensis</name>
    <dbReference type="NCBI Taxonomy" id="1855912"/>
    <lineage>
        <taxon>Bacteria</taxon>
        <taxon>Pseudomonadati</taxon>
        <taxon>Acidobacteriota</taxon>
        <taxon>Vicinamibacteria</taxon>
        <taxon>Vicinamibacterales</taxon>
        <taxon>Vicinamibacteraceae</taxon>
        <taxon>Luteitalea</taxon>
    </lineage>
</organism>
<keyword evidence="1" id="KW-0677">Repeat</keyword>
<protein>
    <submittedName>
        <fullName evidence="7">Putative PEP-CTERM system TPR-repeat lipoprotein</fullName>
    </submittedName>
</protein>
<dbReference type="AlphaFoldDB" id="A0A143PWT2"/>
<dbReference type="Pfam" id="PF13435">
    <property type="entry name" value="Cytochrome_C554"/>
    <property type="match status" value="1"/>
</dbReference>
<sequence length="978" mass="106998">MSAQLLSGRRAWWLAGFFLLLLNSAYLGAFATASGFYYAQVALHVVGGIVLGATALRFLARHRRVPEGWGVAIGPLLVALATGLILSWTGATRPWRWLLYTHIAASVLGTVPVLLALLVRSFGPGFRGTADVRAARLLRVGVAVTLVALVGSVAYVSRYGAVRRASYRIRNPSIVPTSMREEGAGPASRFFPSSANTDRNTVIPSNFFMTSKDCARCHKQIYDEWNESAHHFASFNNQWYRKSIEYMQDMVGTTPSKWCAGCHDHAVFFNGRFDTPIKQQIDTPEAQNGLSCTSCHAITHVGSSMGNGNFVIEYPPLHDLAVSGQPLLQWTHDKLLELDPQPHRETFLKPFMTDQTPEYCSSCHKVHLDVPVNGYRWIRGFNDYDNWQASGVSGMGARAFYYPAKSAGCGDCHMPKVASTDPTARDGKHKSHRFAAANTALPFVNGHATQLKAVQSFLKDGQVSIDIFGLVRSSAGTAGEERAVAGSEPRAASTFAVGEESINFGASTAVLKPALPVVAPLDKVTPAVRRGESVRLEVVVRTRKVGHFFPGGTVDGFDVWVELEAVDSKGRTIMHSGVVADDGKGPVEPGAHFYRSLLLDARGNPINKRNAWSARSVAYVRLIPPGAADTIHYRLDVPADAGDRITLKARLNYRKFAWWNTQWAFAGVRDPAQRDASIGRDHDSGRWLFTGDTSHVPGGVKAIPAIPITVMAEATATLQVVGATDPLPPDAPLVHQSVRERWNDYGIGLLLQGDLKGAEAAFLNVTQAEPGYADGWVNVARARINEGNVDGAGEVLKKALAINPALAKTHFFVGQTAKSLGNYDDAITHLREAARQFPRDRVVRNQLGRVLFLKRQYPEAVSEFKAALDVDPEDLQAHYNLMLCYQGMGQQELAMRERTLYERFKADEASQAITGDYRRLNPDDNNERQGVHEHRQASAWPAGGRDGSPSRPSPKSHPSPAETARTWTAQRAVPTSQK</sequence>
<keyword evidence="5" id="KW-0472">Membrane</keyword>
<dbReference type="InterPro" id="IPR050498">
    <property type="entry name" value="Ycf3"/>
</dbReference>
<dbReference type="InterPro" id="IPR023155">
    <property type="entry name" value="Cyt_c-552/4"/>
</dbReference>
<proteinExistence type="predicted"/>
<feature type="transmembrane region" description="Helical" evidence="5">
    <location>
        <begin position="12"/>
        <end position="31"/>
    </location>
</feature>
<dbReference type="InterPro" id="IPR011990">
    <property type="entry name" value="TPR-like_helical_dom_sf"/>
</dbReference>